<accession>A0A438EUY1</accession>
<name>A0A438EUY1_VITVI</name>
<dbReference type="EMBL" id="QGNW01001180">
    <property type="protein sequence ID" value="RVW51482.1"/>
    <property type="molecule type" value="Genomic_DNA"/>
</dbReference>
<gene>
    <name evidence="1" type="ORF">CK203_083989</name>
</gene>
<evidence type="ECO:0000313" key="1">
    <source>
        <dbReference type="EMBL" id="RVW51482.1"/>
    </source>
</evidence>
<organism evidence="1 2">
    <name type="scientific">Vitis vinifera</name>
    <name type="common">Grape</name>
    <dbReference type="NCBI Taxonomy" id="29760"/>
    <lineage>
        <taxon>Eukaryota</taxon>
        <taxon>Viridiplantae</taxon>
        <taxon>Streptophyta</taxon>
        <taxon>Embryophyta</taxon>
        <taxon>Tracheophyta</taxon>
        <taxon>Spermatophyta</taxon>
        <taxon>Magnoliopsida</taxon>
        <taxon>eudicotyledons</taxon>
        <taxon>Gunneridae</taxon>
        <taxon>Pentapetalae</taxon>
        <taxon>rosids</taxon>
        <taxon>Vitales</taxon>
        <taxon>Vitaceae</taxon>
        <taxon>Viteae</taxon>
        <taxon>Vitis</taxon>
    </lineage>
</organism>
<proteinExistence type="predicted"/>
<evidence type="ECO:0000313" key="2">
    <source>
        <dbReference type="Proteomes" id="UP000288805"/>
    </source>
</evidence>
<dbReference type="AlphaFoldDB" id="A0A438EUY1"/>
<reference evidence="1 2" key="1">
    <citation type="journal article" date="2018" name="PLoS Genet.">
        <title>Population sequencing reveals clonal diversity and ancestral inbreeding in the grapevine cultivar Chardonnay.</title>
        <authorList>
            <person name="Roach M.J."/>
            <person name="Johnson D.L."/>
            <person name="Bohlmann J."/>
            <person name="van Vuuren H.J."/>
            <person name="Jones S.J."/>
            <person name="Pretorius I.S."/>
            <person name="Schmidt S.A."/>
            <person name="Borneman A.R."/>
        </authorList>
    </citation>
    <scope>NUCLEOTIDE SEQUENCE [LARGE SCALE GENOMIC DNA]</scope>
    <source>
        <strain evidence="2">cv. Chardonnay</strain>
        <tissue evidence="1">Leaf</tissue>
    </source>
</reference>
<comment type="caution">
    <text evidence="1">The sequence shown here is derived from an EMBL/GenBank/DDBJ whole genome shotgun (WGS) entry which is preliminary data.</text>
</comment>
<sequence length="96" mass="10800">MFNMMSSNIATTNFVANNSRYLDLGAIDHFTPNYSKVDLSNTIHRVRSSDSWEWDTLIVASTKYAHHHPPQDILSYLLALKPSSFKPKISTSGISV</sequence>
<dbReference type="Proteomes" id="UP000288805">
    <property type="component" value="Unassembled WGS sequence"/>
</dbReference>
<protein>
    <submittedName>
        <fullName evidence="1">Uncharacterized protein</fullName>
    </submittedName>
</protein>